<dbReference type="Pfam" id="PF14534">
    <property type="entry name" value="DUF4440"/>
    <property type="match status" value="1"/>
</dbReference>
<dbReference type="OrthoDB" id="1357763at2"/>
<dbReference type="SUPFAM" id="SSF54427">
    <property type="entry name" value="NTF2-like"/>
    <property type="match status" value="1"/>
</dbReference>
<evidence type="ECO:0000259" key="2">
    <source>
        <dbReference type="Pfam" id="PF14534"/>
    </source>
</evidence>
<proteinExistence type="predicted"/>
<keyword evidence="1" id="KW-0732">Signal</keyword>
<organism evidence="3 4">
    <name type="scientific">Sediminicola luteus</name>
    <dbReference type="NCBI Taxonomy" id="319238"/>
    <lineage>
        <taxon>Bacteria</taxon>
        <taxon>Pseudomonadati</taxon>
        <taxon>Bacteroidota</taxon>
        <taxon>Flavobacteriia</taxon>
        <taxon>Flavobacteriales</taxon>
        <taxon>Flavobacteriaceae</taxon>
        <taxon>Sediminicola</taxon>
    </lineage>
</organism>
<evidence type="ECO:0000313" key="4">
    <source>
        <dbReference type="Proteomes" id="UP000219559"/>
    </source>
</evidence>
<sequence length="164" mass="18960">MKSMKPVLRILSVFVLSGMAYAQEPSLENTIQKLDSLLFEAGFNQCHIQTMAQLIAEDLEFYHDEGGVSHGKDVFLKITEQNICGNPDKKPLRELDKASHKIYPLYDQGKLYGAVQYGIHRFYIKEPQKDKYLTSTAQFTHLWLKRGNQWVLKRVLSYDHKAPQ</sequence>
<feature type="chain" id="PRO_5012675205" description="DUF4440 domain-containing protein" evidence="1">
    <location>
        <begin position="23"/>
        <end position="164"/>
    </location>
</feature>
<gene>
    <name evidence="3" type="ORF">B7P33_10610</name>
</gene>
<accession>A0A2A4G439</accession>
<name>A0A2A4G439_9FLAO</name>
<dbReference type="Gene3D" id="3.10.450.50">
    <property type="match status" value="1"/>
</dbReference>
<feature type="domain" description="DUF4440" evidence="2">
    <location>
        <begin position="31"/>
        <end position="152"/>
    </location>
</feature>
<protein>
    <recommendedName>
        <fullName evidence="2">DUF4440 domain-containing protein</fullName>
    </recommendedName>
</protein>
<dbReference type="InterPro" id="IPR027843">
    <property type="entry name" value="DUF4440"/>
</dbReference>
<dbReference type="EMBL" id="NBWU01000004">
    <property type="protein sequence ID" value="PCE63719.1"/>
    <property type="molecule type" value="Genomic_DNA"/>
</dbReference>
<evidence type="ECO:0000256" key="1">
    <source>
        <dbReference type="SAM" id="SignalP"/>
    </source>
</evidence>
<evidence type="ECO:0000313" key="3">
    <source>
        <dbReference type="EMBL" id="PCE63719.1"/>
    </source>
</evidence>
<feature type="signal peptide" evidence="1">
    <location>
        <begin position="1"/>
        <end position="22"/>
    </location>
</feature>
<comment type="caution">
    <text evidence="3">The sequence shown here is derived from an EMBL/GenBank/DDBJ whole genome shotgun (WGS) entry which is preliminary data.</text>
</comment>
<dbReference type="AlphaFoldDB" id="A0A2A4G439"/>
<dbReference type="InterPro" id="IPR032710">
    <property type="entry name" value="NTF2-like_dom_sf"/>
</dbReference>
<dbReference type="Proteomes" id="UP000219559">
    <property type="component" value="Unassembled WGS sequence"/>
</dbReference>
<reference evidence="3 4" key="1">
    <citation type="submission" date="2017-04" db="EMBL/GenBank/DDBJ databases">
        <title>A new member of the family Flavobacteriaceae isolated from ascidians.</title>
        <authorList>
            <person name="Chen L."/>
        </authorList>
    </citation>
    <scope>NUCLEOTIDE SEQUENCE [LARGE SCALE GENOMIC DNA]</scope>
    <source>
        <strain evidence="3 4">HQA918</strain>
    </source>
</reference>
<keyword evidence="4" id="KW-1185">Reference proteome</keyword>